<keyword evidence="3" id="KW-1185">Reference proteome</keyword>
<evidence type="ECO:0000313" key="3">
    <source>
        <dbReference type="Proteomes" id="UP000026962"/>
    </source>
</evidence>
<name>A0A0E0LCZ0_ORYPU</name>
<feature type="region of interest" description="Disordered" evidence="1">
    <location>
        <begin position="81"/>
        <end position="112"/>
    </location>
</feature>
<accession>A0A0E0LCZ0</accession>
<organism evidence="2">
    <name type="scientific">Oryza punctata</name>
    <name type="common">Red rice</name>
    <dbReference type="NCBI Taxonomy" id="4537"/>
    <lineage>
        <taxon>Eukaryota</taxon>
        <taxon>Viridiplantae</taxon>
        <taxon>Streptophyta</taxon>
        <taxon>Embryophyta</taxon>
        <taxon>Tracheophyta</taxon>
        <taxon>Spermatophyta</taxon>
        <taxon>Magnoliopsida</taxon>
        <taxon>Liliopsida</taxon>
        <taxon>Poales</taxon>
        <taxon>Poaceae</taxon>
        <taxon>BOP clade</taxon>
        <taxon>Oryzoideae</taxon>
        <taxon>Oryzeae</taxon>
        <taxon>Oryzinae</taxon>
        <taxon>Oryza</taxon>
    </lineage>
</organism>
<evidence type="ECO:0000313" key="2">
    <source>
        <dbReference type="EnsemblPlants" id="OPUNC06G17580.1"/>
    </source>
</evidence>
<dbReference type="AlphaFoldDB" id="A0A0E0LCZ0"/>
<reference evidence="2" key="2">
    <citation type="submission" date="2018-05" db="EMBL/GenBank/DDBJ databases">
        <title>OpunRS2 (Oryza punctata Reference Sequence Version 2).</title>
        <authorList>
            <person name="Zhang J."/>
            <person name="Kudrna D."/>
            <person name="Lee S."/>
            <person name="Talag J."/>
            <person name="Welchert J."/>
            <person name="Wing R.A."/>
        </authorList>
    </citation>
    <scope>NUCLEOTIDE SEQUENCE [LARGE SCALE GENOMIC DNA]</scope>
</reference>
<protein>
    <submittedName>
        <fullName evidence="2">Uncharacterized protein</fullName>
    </submittedName>
</protein>
<dbReference type="HOGENOM" id="CLU_2149989_0_0_1"/>
<evidence type="ECO:0000256" key="1">
    <source>
        <dbReference type="SAM" id="MobiDB-lite"/>
    </source>
</evidence>
<dbReference type="EnsemblPlants" id="OPUNC06G17580.1">
    <property type="protein sequence ID" value="OPUNC06G17580.1"/>
    <property type="gene ID" value="OPUNC06G17580"/>
</dbReference>
<dbReference type="Gramene" id="OPUNC06G17580.1">
    <property type="protein sequence ID" value="OPUNC06G17580.1"/>
    <property type="gene ID" value="OPUNC06G17580"/>
</dbReference>
<feature type="region of interest" description="Disordered" evidence="1">
    <location>
        <begin position="1"/>
        <end position="20"/>
    </location>
</feature>
<proteinExistence type="predicted"/>
<reference evidence="2" key="1">
    <citation type="submission" date="2015-04" db="UniProtKB">
        <authorList>
            <consortium name="EnsemblPlants"/>
        </authorList>
    </citation>
    <scope>IDENTIFICATION</scope>
</reference>
<dbReference type="Proteomes" id="UP000026962">
    <property type="component" value="Chromosome 6"/>
</dbReference>
<sequence>MKLDKGRTPGPQLVGGRSTANHVAGNSAWFPHARSCTNRKVDPTDVVTSDATSSREAIKRAKSCKLSLMQVQRQQIKHDGFPGSHCCAARHPDPPSDVRRHRWRPPRQASGC</sequence>